<dbReference type="InterPro" id="IPR052155">
    <property type="entry name" value="Biofilm_reg_signaling"/>
</dbReference>
<dbReference type="InterPro" id="IPR003018">
    <property type="entry name" value="GAF"/>
</dbReference>
<dbReference type="InterPro" id="IPR029787">
    <property type="entry name" value="Nucleotide_cyclase"/>
</dbReference>
<dbReference type="NCBIfam" id="TIGR00254">
    <property type="entry name" value="GGDEF"/>
    <property type="match status" value="1"/>
</dbReference>
<dbReference type="RefSeq" id="WP_204866023.1">
    <property type="nucleotide sequence ID" value="NZ_JAFBBK010000001.1"/>
</dbReference>
<organism evidence="3 4">
    <name type="scientific">Rhodococcoides corynebacterioides</name>
    <dbReference type="NCBI Taxonomy" id="53972"/>
    <lineage>
        <taxon>Bacteria</taxon>
        <taxon>Bacillati</taxon>
        <taxon>Actinomycetota</taxon>
        <taxon>Actinomycetes</taxon>
        <taxon>Mycobacteriales</taxon>
        <taxon>Nocardiaceae</taxon>
        <taxon>Rhodococcoides</taxon>
    </lineage>
</organism>
<dbReference type="PROSITE" id="PS50883">
    <property type="entry name" value="EAL"/>
    <property type="match status" value="1"/>
</dbReference>
<dbReference type="Pfam" id="PF13185">
    <property type="entry name" value="GAF_2"/>
    <property type="match status" value="1"/>
</dbReference>
<dbReference type="InterPro" id="IPR043128">
    <property type="entry name" value="Rev_trsase/Diguanyl_cyclase"/>
</dbReference>
<dbReference type="SMART" id="SM00052">
    <property type="entry name" value="EAL"/>
    <property type="match status" value="1"/>
</dbReference>
<dbReference type="PANTHER" id="PTHR44757">
    <property type="entry name" value="DIGUANYLATE CYCLASE DGCP"/>
    <property type="match status" value="1"/>
</dbReference>
<name>A0ABS2KN46_9NOCA</name>
<feature type="domain" description="EAL" evidence="1">
    <location>
        <begin position="355"/>
        <end position="607"/>
    </location>
</feature>
<dbReference type="Gene3D" id="3.30.70.270">
    <property type="match status" value="1"/>
</dbReference>
<dbReference type="Pfam" id="PF00990">
    <property type="entry name" value="GGDEF"/>
    <property type="match status" value="1"/>
</dbReference>
<dbReference type="SMART" id="SM00065">
    <property type="entry name" value="GAF"/>
    <property type="match status" value="1"/>
</dbReference>
<evidence type="ECO:0000313" key="4">
    <source>
        <dbReference type="Proteomes" id="UP000703038"/>
    </source>
</evidence>
<evidence type="ECO:0000313" key="3">
    <source>
        <dbReference type="EMBL" id="MBM7413396.1"/>
    </source>
</evidence>
<dbReference type="InterPro" id="IPR035919">
    <property type="entry name" value="EAL_sf"/>
</dbReference>
<dbReference type="Gene3D" id="3.30.450.40">
    <property type="match status" value="1"/>
</dbReference>
<keyword evidence="4" id="KW-1185">Reference proteome</keyword>
<dbReference type="CDD" id="cd01948">
    <property type="entry name" value="EAL"/>
    <property type="match status" value="1"/>
</dbReference>
<dbReference type="Pfam" id="PF00563">
    <property type="entry name" value="EAL"/>
    <property type="match status" value="1"/>
</dbReference>
<dbReference type="InterPro" id="IPR029016">
    <property type="entry name" value="GAF-like_dom_sf"/>
</dbReference>
<dbReference type="SUPFAM" id="SSF55781">
    <property type="entry name" value="GAF domain-like"/>
    <property type="match status" value="1"/>
</dbReference>
<reference evidence="3 4" key="1">
    <citation type="submission" date="2021-01" db="EMBL/GenBank/DDBJ databases">
        <title>Genomics of switchgrass bacterial isolates.</title>
        <authorList>
            <person name="Shade A."/>
        </authorList>
    </citation>
    <scope>NUCLEOTIDE SEQUENCE [LARGE SCALE GENOMIC DNA]</scope>
    <source>
        <strain evidence="3 4">PvP111</strain>
    </source>
</reference>
<dbReference type="PANTHER" id="PTHR44757:SF2">
    <property type="entry name" value="BIOFILM ARCHITECTURE MAINTENANCE PROTEIN MBAA"/>
    <property type="match status" value="1"/>
</dbReference>
<dbReference type="PROSITE" id="PS50887">
    <property type="entry name" value="GGDEF"/>
    <property type="match status" value="1"/>
</dbReference>
<evidence type="ECO:0000259" key="2">
    <source>
        <dbReference type="PROSITE" id="PS50887"/>
    </source>
</evidence>
<dbReference type="CDD" id="cd01949">
    <property type="entry name" value="GGDEF"/>
    <property type="match status" value="1"/>
</dbReference>
<gene>
    <name evidence="3" type="ORF">JOE42_000129</name>
</gene>
<dbReference type="InterPro" id="IPR001633">
    <property type="entry name" value="EAL_dom"/>
</dbReference>
<proteinExistence type="predicted"/>
<dbReference type="InterPro" id="IPR000160">
    <property type="entry name" value="GGDEF_dom"/>
</dbReference>
<accession>A0ABS2KN46</accession>
<sequence>MTIPARVLADVRASRRFALAQTALARLSRLAVSADLDEVSAAATSTAATLVGVASAALARHESPEDPFLRIDAVTHVLRTDVEVRSGAGSLAGFALAHGRLTVCSDGETETRFDTSAMSSVGFRSGAAMPITTSAGVWGALIVFGAEPNLFDDTDIAFLSAVAGVFSAALERVDLSRLLREQTDHDPLTGLPDRTRAYSAVGDALTRARAQGDEVALLLLDIDDFAIINDSLGHDTGDRALVRFAERLVAAVRTRDAVYRFGGDEFLVVCGGFDDTRNAEDLAFRVTAALAAPPSAADAPIPMSASIGIAVSEPGVTVRELLRRVDLALHRAKDGGGGAHAVFDAEDDHYDADRVRSLSVDLRAALAMDELTLAYQPLVHIATGEVVSVEALARWNHPTLGQIEPSEFVAVAERTGLAAVLGDWALRTACRQAARWRRDFSITVRVNVSALQLRDPAFPGRVESVLRETGLPPQALGLEVTETVWLADTGRVARNLTAVTEMGVALLLDDVGAGHSSLAYLERFPVFECFKIDKGYIDALDTGRGRAVVTAIVALAKAYEMTVVGEGVETRAQLDALAETGCDLAQGFLLGRPVDAEHTTAVLELSAPPAETVGEA</sequence>
<dbReference type="EMBL" id="JAFBBK010000001">
    <property type="protein sequence ID" value="MBM7413396.1"/>
    <property type="molecule type" value="Genomic_DNA"/>
</dbReference>
<feature type="domain" description="GGDEF" evidence="2">
    <location>
        <begin position="213"/>
        <end position="345"/>
    </location>
</feature>
<evidence type="ECO:0000259" key="1">
    <source>
        <dbReference type="PROSITE" id="PS50883"/>
    </source>
</evidence>
<dbReference type="SUPFAM" id="SSF55073">
    <property type="entry name" value="Nucleotide cyclase"/>
    <property type="match status" value="1"/>
</dbReference>
<dbReference type="SUPFAM" id="SSF141868">
    <property type="entry name" value="EAL domain-like"/>
    <property type="match status" value="1"/>
</dbReference>
<protein>
    <submittedName>
        <fullName evidence="3">Diguanylate cyclase (GGDEF)-like protein</fullName>
    </submittedName>
</protein>
<dbReference type="Gene3D" id="3.20.20.450">
    <property type="entry name" value="EAL domain"/>
    <property type="match status" value="1"/>
</dbReference>
<dbReference type="Proteomes" id="UP000703038">
    <property type="component" value="Unassembled WGS sequence"/>
</dbReference>
<comment type="caution">
    <text evidence="3">The sequence shown here is derived from an EMBL/GenBank/DDBJ whole genome shotgun (WGS) entry which is preliminary data.</text>
</comment>
<dbReference type="SMART" id="SM00267">
    <property type="entry name" value="GGDEF"/>
    <property type="match status" value="1"/>
</dbReference>